<keyword evidence="3" id="KW-1185">Reference proteome</keyword>
<dbReference type="EMBL" id="JOJR01000626">
    <property type="protein sequence ID" value="RCN35785.1"/>
    <property type="molecule type" value="Genomic_DNA"/>
</dbReference>
<keyword evidence="1" id="KW-0812">Transmembrane</keyword>
<name>A0A368FYF6_ANCCA</name>
<feature type="transmembrane region" description="Helical" evidence="1">
    <location>
        <begin position="26"/>
        <end position="49"/>
    </location>
</feature>
<organism evidence="2 3">
    <name type="scientific">Ancylostoma caninum</name>
    <name type="common">Dog hookworm</name>
    <dbReference type="NCBI Taxonomy" id="29170"/>
    <lineage>
        <taxon>Eukaryota</taxon>
        <taxon>Metazoa</taxon>
        <taxon>Ecdysozoa</taxon>
        <taxon>Nematoda</taxon>
        <taxon>Chromadorea</taxon>
        <taxon>Rhabditida</taxon>
        <taxon>Rhabditina</taxon>
        <taxon>Rhabditomorpha</taxon>
        <taxon>Strongyloidea</taxon>
        <taxon>Ancylostomatidae</taxon>
        <taxon>Ancylostomatinae</taxon>
        <taxon>Ancylostoma</taxon>
    </lineage>
</organism>
<dbReference type="AlphaFoldDB" id="A0A368FYF6"/>
<proteinExistence type="predicted"/>
<evidence type="ECO:0000313" key="3">
    <source>
        <dbReference type="Proteomes" id="UP000252519"/>
    </source>
</evidence>
<accession>A0A368FYF6</accession>
<reference evidence="2 3" key="1">
    <citation type="submission" date="2014-10" db="EMBL/GenBank/DDBJ databases">
        <title>Draft genome of the hookworm Ancylostoma caninum.</title>
        <authorList>
            <person name="Mitreva M."/>
        </authorList>
    </citation>
    <scope>NUCLEOTIDE SEQUENCE [LARGE SCALE GENOMIC DNA]</scope>
    <source>
        <strain evidence="2 3">Baltimore</strain>
    </source>
</reference>
<keyword evidence="1" id="KW-1133">Transmembrane helix</keyword>
<sequence>MLASAQLLHLKDKTQRRSALSAMWRLVSVHNILCFCLILAAFIHLMILVNTN</sequence>
<comment type="caution">
    <text evidence="2">The sequence shown here is derived from an EMBL/GenBank/DDBJ whole genome shotgun (WGS) entry which is preliminary data.</text>
</comment>
<evidence type="ECO:0000256" key="1">
    <source>
        <dbReference type="SAM" id="Phobius"/>
    </source>
</evidence>
<dbReference type="Proteomes" id="UP000252519">
    <property type="component" value="Unassembled WGS sequence"/>
</dbReference>
<evidence type="ECO:0000313" key="2">
    <source>
        <dbReference type="EMBL" id="RCN35785.1"/>
    </source>
</evidence>
<keyword evidence="1" id="KW-0472">Membrane</keyword>
<protein>
    <submittedName>
        <fullName evidence="2">Uncharacterized protein</fullName>
    </submittedName>
</protein>
<gene>
    <name evidence="2" type="ORF">ANCCAN_18344</name>
</gene>